<accession>A0A5J6VKJ1</accession>
<keyword evidence="1" id="KW-0479">Metal-binding</keyword>
<reference evidence="6" key="1">
    <citation type="journal article" date="2019" name="Philos. Trans. R. Soc. Lond., B, Biol. Sci.">
        <title>Targeted metagenomic recovery of four divergent viruses reveals shared and distinctive characteristics of giant viruses of marine eukaryotes.</title>
        <authorList>
            <person name="Needham D.M."/>
            <person name="Poirier C."/>
            <person name="Hehenberger E."/>
            <person name="Jimenez V."/>
            <person name="Swalwell J.E."/>
            <person name="Santoro A.E."/>
            <person name="Worden A.Z."/>
        </authorList>
    </citation>
    <scope>NUCLEOTIDE SEQUENCE</scope>
    <source>
        <strain evidence="6">MPacV-611</strain>
    </source>
</reference>
<dbReference type="GO" id="GO:0006351">
    <property type="term" value="P:DNA-templated transcription"/>
    <property type="evidence" value="ECO:0007669"/>
    <property type="project" value="InterPro"/>
</dbReference>
<organism evidence="6">
    <name type="scientific">Megaviridae environmental sample</name>
    <dbReference type="NCBI Taxonomy" id="1737588"/>
    <lineage>
        <taxon>Viruses</taxon>
        <taxon>Varidnaviria</taxon>
        <taxon>Bamfordvirae</taxon>
        <taxon>Nucleocytoviricota</taxon>
        <taxon>Megaviricetes</taxon>
        <taxon>Imitervirales</taxon>
        <taxon>Mimiviridae</taxon>
        <taxon>environmental samples</taxon>
    </lineage>
</organism>
<dbReference type="GO" id="GO:0008270">
    <property type="term" value="F:zinc ion binding"/>
    <property type="evidence" value="ECO:0007669"/>
    <property type="project" value="UniProtKB-KW"/>
</dbReference>
<evidence type="ECO:0000256" key="3">
    <source>
        <dbReference type="ARBA" id="ARBA00022833"/>
    </source>
</evidence>
<protein>
    <submittedName>
        <fullName evidence="6">Transcription factor S-II</fullName>
    </submittedName>
</protein>
<dbReference type="Gene3D" id="2.20.25.10">
    <property type="match status" value="1"/>
</dbReference>
<evidence type="ECO:0000313" key="6">
    <source>
        <dbReference type="EMBL" id="QFG74358.1"/>
    </source>
</evidence>
<evidence type="ECO:0000256" key="2">
    <source>
        <dbReference type="ARBA" id="ARBA00022771"/>
    </source>
</evidence>
<dbReference type="Pfam" id="PF01096">
    <property type="entry name" value="Zn_ribbon_TFIIS"/>
    <property type="match status" value="1"/>
</dbReference>
<feature type="domain" description="TFIIS-type" evidence="5">
    <location>
        <begin position="117"/>
        <end position="157"/>
    </location>
</feature>
<sequence>MIDKNLRDNTLKNLSKKFKPEIAIKIEESIYKFSSKYADDNNTPFLIEQIYQSKSDEIDSILVNKNLEYVTKSFKNKDIDPYDIAFMKLQDLDFEKFHKIKEKKDNIDKHKKPKGSSIYTCPKCKKKNSSISEQQTRSADEPTTIYVTCLECNHVRTL</sequence>
<keyword evidence="2 4" id="KW-0863">Zinc-finger</keyword>
<dbReference type="CDD" id="cd13749">
    <property type="entry name" value="Zn-ribbon_TFIIS"/>
    <property type="match status" value="1"/>
</dbReference>
<evidence type="ECO:0000259" key="5">
    <source>
        <dbReference type="PROSITE" id="PS51133"/>
    </source>
</evidence>
<dbReference type="GO" id="GO:0003676">
    <property type="term" value="F:nucleic acid binding"/>
    <property type="evidence" value="ECO:0007669"/>
    <property type="project" value="InterPro"/>
</dbReference>
<name>A0A5J6VKJ1_9VIRU</name>
<dbReference type="PROSITE" id="PS51133">
    <property type="entry name" value="ZF_TFIIS_2"/>
    <property type="match status" value="1"/>
</dbReference>
<evidence type="ECO:0000256" key="4">
    <source>
        <dbReference type="PROSITE-ProRule" id="PRU00472"/>
    </source>
</evidence>
<dbReference type="InterPro" id="IPR001222">
    <property type="entry name" value="Znf_TFIIS"/>
</dbReference>
<dbReference type="SMART" id="SM00440">
    <property type="entry name" value="ZnF_C2C2"/>
    <property type="match status" value="1"/>
</dbReference>
<keyword evidence="3" id="KW-0862">Zinc</keyword>
<proteinExistence type="predicted"/>
<evidence type="ECO:0000256" key="1">
    <source>
        <dbReference type="ARBA" id="ARBA00022723"/>
    </source>
</evidence>
<dbReference type="SUPFAM" id="SSF57783">
    <property type="entry name" value="Zinc beta-ribbon"/>
    <property type="match status" value="1"/>
</dbReference>
<dbReference type="EMBL" id="MN448286">
    <property type="protein sequence ID" value="QFG74358.1"/>
    <property type="molecule type" value="Genomic_DNA"/>
</dbReference>